<reference evidence="1 2" key="1">
    <citation type="submission" date="2017-11" db="EMBL/GenBank/DDBJ databases">
        <title>Genome sequence of Entomoplasma melaleucae M1 (ATCC 49191).</title>
        <authorList>
            <person name="Lo W.-S."/>
            <person name="Gasparich G.E."/>
            <person name="Kuo C.-H."/>
        </authorList>
    </citation>
    <scope>NUCLEOTIDE SEQUENCE [LARGE SCALE GENOMIC DNA]</scope>
    <source>
        <strain evidence="1 2">M1</strain>
    </source>
</reference>
<protein>
    <submittedName>
        <fullName evidence="1">Uncharacterized protein</fullName>
    </submittedName>
</protein>
<dbReference type="RefSeq" id="WP_028124533.1">
    <property type="nucleotide sequence ID" value="NZ_CP024964.1"/>
</dbReference>
<accession>A0A2K8NWE2</accession>
<gene>
    <name evidence="1" type="ORF">EMELA_v1c06310</name>
</gene>
<evidence type="ECO:0000313" key="2">
    <source>
        <dbReference type="Proteomes" id="UP000231896"/>
    </source>
</evidence>
<keyword evidence="2" id="KW-1185">Reference proteome</keyword>
<sequence length="65" mass="7154">MKTYDLGIIADTKNQTIIAAFKNIVTDIGTIDKVEVRRSNKLSKALIDVTSQGSNTEGIYYAAFK</sequence>
<organism evidence="1 2">
    <name type="scientific">Mesoplasma melaleucae</name>
    <dbReference type="NCBI Taxonomy" id="81459"/>
    <lineage>
        <taxon>Bacteria</taxon>
        <taxon>Bacillati</taxon>
        <taxon>Mycoplasmatota</taxon>
        <taxon>Mollicutes</taxon>
        <taxon>Entomoplasmatales</taxon>
        <taxon>Entomoplasmataceae</taxon>
        <taxon>Mesoplasma</taxon>
    </lineage>
</organism>
<proteinExistence type="predicted"/>
<dbReference type="Proteomes" id="UP000231896">
    <property type="component" value="Chromosome"/>
</dbReference>
<evidence type="ECO:0000313" key="1">
    <source>
        <dbReference type="EMBL" id="ATZ18139.1"/>
    </source>
</evidence>
<dbReference type="EMBL" id="CP024964">
    <property type="protein sequence ID" value="ATZ18139.1"/>
    <property type="molecule type" value="Genomic_DNA"/>
</dbReference>
<name>A0A2K8NWE2_9MOLU</name>
<dbReference type="KEGG" id="eml:EMELA_v1c06310"/>
<dbReference type="AlphaFoldDB" id="A0A2K8NWE2"/>